<accession>A0A074M6T4</accession>
<feature type="chain" id="PRO_5001696812" description="Lipoprotein" evidence="1">
    <location>
        <begin position="27"/>
        <end position="149"/>
    </location>
</feature>
<dbReference type="EMBL" id="JMIW01000003">
    <property type="protein sequence ID" value="KEO90476.1"/>
    <property type="molecule type" value="Genomic_DNA"/>
</dbReference>
<evidence type="ECO:0000313" key="2">
    <source>
        <dbReference type="EMBL" id="KEO90476.1"/>
    </source>
</evidence>
<evidence type="ECO:0000313" key="3">
    <source>
        <dbReference type="Proteomes" id="UP000027647"/>
    </source>
</evidence>
<reference evidence="2 3" key="1">
    <citation type="submission" date="2014-04" db="EMBL/GenBank/DDBJ databases">
        <title>A comprehensive comparison of genomes of Erythrobacter spp. strains.</title>
        <authorList>
            <person name="Zheng Q."/>
        </authorList>
    </citation>
    <scope>NUCLEOTIDE SEQUENCE [LARGE SCALE GENOMIC DNA]</scope>
    <source>
        <strain evidence="2 3">DSM 6997</strain>
    </source>
</reference>
<name>A0A074M6T4_ERYLO</name>
<dbReference type="AlphaFoldDB" id="A0A074M6T4"/>
<keyword evidence="3" id="KW-1185">Reference proteome</keyword>
<feature type="signal peptide" evidence="1">
    <location>
        <begin position="1"/>
        <end position="26"/>
    </location>
</feature>
<proteinExistence type="predicted"/>
<evidence type="ECO:0000256" key="1">
    <source>
        <dbReference type="SAM" id="SignalP"/>
    </source>
</evidence>
<dbReference type="eggNOG" id="ENOG5033P43">
    <property type="taxonomic scope" value="Bacteria"/>
</dbReference>
<gene>
    <name evidence="2" type="ORF">EH31_10335</name>
</gene>
<evidence type="ECO:0008006" key="4">
    <source>
        <dbReference type="Google" id="ProtNLM"/>
    </source>
</evidence>
<organism evidence="2 3">
    <name type="scientific">Erythrobacter longus</name>
    <dbReference type="NCBI Taxonomy" id="1044"/>
    <lineage>
        <taxon>Bacteria</taxon>
        <taxon>Pseudomonadati</taxon>
        <taxon>Pseudomonadota</taxon>
        <taxon>Alphaproteobacteria</taxon>
        <taxon>Sphingomonadales</taxon>
        <taxon>Erythrobacteraceae</taxon>
        <taxon>Erythrobacter/Porphyrobacter group</taxon>
        <taxon>Erythrobacter</taxon>
    </lineage>
</organism>
<comment type="caution">
    <text evidence="2">The sequence shown here is derived from an EMBL/GenBank/DDBJ whole genome shotgun (WGS) entry which is preliminary data.</text>
</comment>
<dbReference type="Proteomes" id="UP000027647">
    <property type="component" value="Unassembled WGS sequence"/>
</dbReference>
<keyword evidence="1" id="KW-0732">Signal</keyword>
<protein>
    <recommendedName>
        <fullName evidence="4">Lipoprotein</fullName>
    </recommendedName>
</protein>
<sequence length="149" mass="15790">MNSAKFERLVGLGLVASLSACSTYNAGPAPDTSSQIVADACPVMEGSNFKAWLNMMPGNGEPKLNVRGQVVFPSAGYTHELKLGILDRRQPPTQRLIIEVTAPSAPSAQVLTTQEVSGQFPALASKYQAITIVCGTKVLAEITEIDKIS</sequence>
<dbReference type="PROSITE" id="PS51257">
    <property type="entry name" value="PROKAR_LIPOPROTEIN"/>
    <property type="match status" value="1"/>
</dbReference>